<feature type="transmembrane region" description="Helical" evidence="3">
    <location>
        <begin position="541"/>
        <end position="562"/>
    </location>
</feature>
<evidence type="ECO:0000313" key="5">
    <source>
        <dbReference type="Proteomes" id="UP001259659"/>
    </source>
</evidence>
<evidence type="ECO:0000256" key="3">
    <source>
        <dbReference type="SAM" id="Phobius"/>
    </source>
</evidence>
<accession>A0ABU2FHX2</accession>
<dbReference type="Proteomes" id="UP001259659">
    <property type="component" value="Unassembled WGS sequence"/>
</dbReference>
<evidence type="ECO:0008006" key="6">
    <source>
        <dbReference type="Google" id="ProtNLM"/>
    </source>
</evidence>
<dbReference type="EMBL" id="JAMQON010000006">
    <property type="protein sequence ID" value="MDS0261430.1"/>
    <property type="molecule type" value="Genomic_DNA"/>
</dbReference>
<comment type="caution">
    <text evidence="4">The sequence shown here is derived from an EMBL/GenBank/DDBJ whole genome shotgun (WGS) entry which is preliminary data.</text>
</comment>
<name>A0ABU2FHX2_9EURY</name>
<reference evidence="4 5" key="1">
    <citation type="submission" date="2022-06" db="EMBL/GenBank/DDBJ databases">
        <title>Haloarcula sp. a new haloarchaeum isolate from saline soil.</title>
        <authorList>
            <person name="Strakova D."/>
            <person name="Galisteo C."/>
            <person name="Sanchez-Porro C."/>
            <person name="Ventosa A."/>
        </authorList>
    </citation>
    <scope>NUCLEOTIDE SEQUENCE [LARGE SCALE GENOMIC DNA]</scope>
    <source>
        <strain evidence="4 5">S1CR25-12</strain>
    </source>
</reference>
<feature type="region of interest" description="Disordered" evidence="2">
    <location>
        <begin position="32"/>
        <end position="66"/>
    </location>
</feature>
<organism evidence="4 5">
    <name type="scientific">Haloarcula saliterrae</name>
    <dbReference type="NCBI Taxonomy" id="2950534"/>
    <lineage>
        <taxon>Archaea</taxon>
        <taxon>Methanobacteriati</taxon>
        <taxon>Methanobacteriota</taxon>
        <taxon>Stenosarchaea group</taxon>
        <taxon>Halobacteria</taxon>
        <taxon>Halobacteriales</taxon>
        <taxon>Haloarculaceae</taxon>
        <taxon>Haloarcula</taxon>
    </lineage>
</organism>
<evidence type="ECO:0000313" key="4">
    <source>
        <dbReference type="EMBL" id="MDS0261430.1"/>
    </source>
</evidence>
<keyword evidence="3" id="KW-0812">Transmembrane</keyword>
<feature type="coiled-coil region" evidence="1">
    <location>
        <begin position="171"/>
        <end position="198"/>
    </location>
</feature>
<keyword evidence="5" id="KW-1185">Reference proteome</keyword>
<keyword evidence="1" id="KW-0175">Coiled coil</keyword>
<dbReference type="RefSeq" id="WP_310921275.1">
    <property type="nucleotide sequence ID" value="NZ_JAMQON010000006.1"/>
</dbReference>
<gene>
    <name evidence="4" type="ORF">NDI56_18675</name>
</gene>
<evidence type="ECO:0000256" key="1">
    <source>
        <dbReference type="SAM" id="Coils"/>
    </source>
</evidence>
<keyword evidence="3" id="KW-1133">Transmembrane helix</keyword>
<feature type="compositionally biased region" description="Polar residues" evidence="2">
    <location>
        <begin position="38"/>
        <end position="65"/>
    </location>
</feature>
<keyword evidence="3" id="KW-0472">Membrane</keyword>
<proteinExistence type="predicted"/>
<sequence>MDRSERTLSSLFLSLLVVGSLVATAPGVAGGADVQPGPSAQQATPGDGSNATVSQERPGSVSEQGDVQRLRGYLERSLFDKLRQSTRDLSAERFDSARSALGAGYASDLRRYSEVANETGNQTDDRTVATLRALGASQREFTNTTATYTTTLRQYRGARARGNESGAREYARDLERLANATRAQNESLRAQYRTLEARTGTETDELRTEVRSVARTVSREQETVRAESFVGTTLDVETNGTDVSFTDPMAITGQLSTDRGEPVDDQRVRLRVGNRLYRTTTNASGSFTVRYRPVSIPANATTVRVQYVPRSSLGYFGARANVSANVTQVPLTLSTTGTPQSVGYGEAVSTRLTATAGGRPVPSLPVTQTLGTTTVGTVTTGNGTSTISQRVPASLATGETTLRVTQSRSDLAVGPAETATAINVTPTETALSVGVVTAGEAVTMRGRLTTAAGASIANQSVRVAFGDFQSTVTTNRTGYFQLQVAEGSNNASFSAGELLVTATFTGTGTNLDGSESETIVQVPGSSGGIGATLAGLVDDEITLLEGVGGGFLLVLIGALVVWSRRDTDTAEPTPEAVEPEVPSTDDDTVEYSREWLDLARSTLSSNEPEMAAVAAYSAVRSRLAHEADLPDALTHREFVTACHKRLESDRLSALSDVSVAYERASFKGSITYDGAVDAIDAATTVVDEESR</sequence>
<protein>
    <recommendedName>
        <fullName evidence="6">DUF4129 domain-containing protein</fullName>
    </recommendedName>
</protein>
<evidence type="ECO:0000256" key="2">
    <source>
        <dbReference type="SAM" id="MobiDB-lite"/>
    </source>
</evidence>